<name>A0A5M6CBX7_9BACT</name>
<evidence type="ECO:0000313" key="1">
    <source>
        <dbReference type="EMBL" id="KAA5532654.1"/>
    </source>
</evidence>
<keyword evidence="2" id="KW-1185">Reference proteome</keyword>
<reference evidence="1 2" key="1">
    <citation type="submission" date="2019-09" db="EMBL/GenBank/DDBJ databases">
        <title>Genome sequence and assembly of Taibaiella sp.</title>
        <authorList>
            <person name="Chhetri G."/>
        </authorList>
    </citation>
    <scope>NUCLEOTIDE SEQUENCE [LARGE SCALE GENOMIC DNA]</scope>
    <source>
        <strain evidence="1 2">KVB11</strain>
    </source>
</reference>
<comment type="caution">
    <text evidence="1">The sequence shown here is derived from an EMBL/GenBank/DDBJ whole genome shotgun (WGS) entry which is preliminary data.</text>
</comment>
<dbReference type="Proteomes" id="UP000323632">
    <property type="component" value="Unassembled WGS sequence"/>
</dbReference>
<dbReference type="AlphaFoldDB" id="A0A5M6CBX7"/>
<protein>
    <submittedName>
        <fullName evidence="1">Uncharacterized protein</fullName>
    </submittedName>
</protein>
<proteinExistence type="predicted"/>
<sequence length="80" mass="9195">MRRKVTVTTITFPDLKEQLRELALLDMDKFLKLTGVDMVQVVVCSERAKKKSLQQIANKVKLSKSTVQSRCRKCGEQLKK</sequence>
<organism evidence="1 2">
    <name type="scientific">Taibaiella lutea</name>
    <dbReference type="NCBI Taxonomy" id="2608001"/>
    <lineage>
        <taxon>Bacteria</taxon>
        <taxon>Pseudomonadati</taxon>
        <taxon>Bacteroidota</taxon>
        <taxon>Chitinophagia</taxon>
        <taxon>Chitinophagales</taxon>
        <taxon>Chitinophagaceae</taxon>
        <taxon>Taibaiella</taxon>
    </lineage>
</organism>
<evidence type="ECO:0000313" key="2">
    <source>
        <dbReference type="Proteomes" id="UP000323632"/>
    </source>
</evidence>
<dbReference type="RefSeq" id="WP_150034211.1">
    <property type="nucleotide sequence ID" value="NZ_VWSH01000004.1"/>
</dbReference>
<dbReference type="EMBL" id="VWSH01000004">
    <property type="protein sequence ID" value="KAA5532654.1"/>
    <property type="molecule type" value="Genomic_DNA"/>
</dbReference>
<gene>
    <name evidence="1" type="ORF">F0919_17895</name>
</gene>
<accession>A0A5M6CBX7</accession>